<proteinExistence type="predicted"/>
<reference evidence="1" key="1">
    <citation type="submission" date="2014-09" db="EMBL/GenBank/DDBJ databases">
        <authorList>
            <person name="Magalhaes I.L.F."/>
            <person name="Oliveira U."/>
            <person name="Santos F.R."/>
            <person name="Vidigal T.H.D.A."/>
            <person name="Brescovit A.D."/>
            <person name="Santos A.J."/>
        </authorList>
    </citation>
    <scope>NUCLEOTIDE SEQUENCE</scope>
    <source>
        <tissue evidence="1">Shoot tissue taken approximately 20 cm above the soil surface</tissue>
    </source>
</reference>
<protein>
    <submittedName>
        <fullName evidence="1">Uncharacterized protein</fullName>
    </submittedName>
</protein>
<sequence length="39" mass="4505">MMGDDLRIRMLLRITACITLKLCYSFKNVTCVLQNLVTL</sequence>
<organism evidence="1">
    <name type="scientific">Arundo donax</name>
    <name type="common">Giant reed</name>
    <name type="synonym">Donax arundinaceus</name>
    <dbReference type="NCBI Taxonomy" id="35708"/>
    <lineage>
        <taxon>Eukaryota</taxon>
        <taxon>Viridiplantae</taxon>
        <taxon>Streptophyta</taxon>
        <taxon>Embryophyta</taxon>
        <taxon>Tracheophyta</taxon>
        <taxon>Spermatophyta</taxon>
        <taxon>Magnoliopsida</taxon>
        <taxon>Liliopsida</taxon>
        <taxon>Poales</taxon>
        <taxon>Poaceae</taxon>
        <taxon>PACMAD clade</taxon>
        <taxon>Arundinoideae</taxon>
        <taxon>Arundineae</taxon>
        <taxon>Arundo</taxon>
    </lineage>
</organism>
<evidence type="ECO:0000313" key="1">
    <source>
        <dbReference type="EMBL" id="JAD27797.1"/>
    </source>
</evidence>
<dbReference type="AlphaFoldDB" id="A0A0A8YYV3"/>
<name>A0A0A8YYV3_ARUDO</name>
<dbReference type="EMBL" id="GBRH01270098">
    <property type="protein sequence ID" value="JAD27797.1"/>
    <property type="molecule type" value="Transcribed_RNA"/>
</dbReference>
<accession>A0A0A8YYV3</accession>
<reference evidence="1" key="2">
    <citation type="journal article" date="2015" name="Data Brief">
        <title>Shoot transcriptome of the giant reed, Arundo donax.</title>
        <authorList>
            <person name="Barrero R.A."/>
            <person name="Guerrero F.D."/>
            <person name="Moolhuijzen P."/>
            <person name="Goolsby J.A."/>
            <person name="Tidwell J."/>
            <person name="Bellgard S.E."/>
            <person name="Bellgard M.I."/>
        </authorList>
    </citation>
    <scope>NUCLEOTIDE SEQUENCE</scope>
    <source>
        <tissue evidence="1">Shoot tissue taken approximately 20 cm above the soil surface</tissue>
    </source>
</reference>